<keyword evidence="4 6" id="KW-0067">ATP-binding</keyword>
<dbReference type="InterPro" id="IPR003439">
    <property type="entry name" value="ABC_transporter-like_ATP-bd"/>
</dbReference>
<dbReference type="PANTHER" id="PTHR42798:SF7">
    <property type="entry name" value="ALPHA-D-RIBOSE 1-METHYLPHOSPHONATE 5-TRIPHOSPHATE SYNTHASE SUBUNIT PHNL"/>
    <property type="match status" value="1"/>
</dbReference>
<dbReference type="RefSeq" id="WP_268779839.1">
    <property type="nucleotide sequence ID" value="NZ_JAPRAT010000012.1"/>
</dbReference>
<evidence type="ECO:0000256" key="4">
    <source>
        <dbReference type="ARBA" id="ARBA00022840"/>
    </source>
</evidence>
<evidence type="ECO:0000256" key="2">
    <source>
        <dbReference type="ARBA" id="ARBA00022448"/>
    </source>
</evidence>
<feature type="domain" description="ABC transporter" evidence="5">
    <location>
        <begin position="5"/>
        <end position="223"/>
    </location>
</feature>
<evidence type="ECO:0000313" key="7">
    <source>
        <dbReference type="Proteomes" id="UP001084197"/>
    </source>
</evidence>
<evidence type="ECO:0000256" key="3">
    <source>
        <dbReference type="ARBA" id="ARBA00022741"/>
    </source>
</evidence>
<dbReference type="PROSITE" id="PS00211">
    <property type="entry name" value="ABC_TRANSPORTER_1"/>
    <property type="match status" value="1"/>
</dbReference>
<dbReference type="Proteomes" id="UP001084197">
    <property type="component" value="Unassembled WGS sequence"/>
</dbReference>
<dbReference type="SMART" id="SM00382">
    <property type="entry name" value="AAA"/>
    <property type="match status" value="1"/>
</dbReference>
<accession>A0A9J6RCI7</accession>
<dbReference type="InterPro" id="IPR027417">
    <property type="entry name" value="P-loop_NTPase"/>
</dbReference>
<dbReference type="InterPro" id="IPR003593">
    <property type="entry name" value="AAA+_ATPase"/>
</dbReference>
<dbReference type="PROSITE" id="PS50893">
    <property type="entry name" value="ABC_TRANSPORTER_2"/>
    <property type="match status" value="1"/>
</dbReference>
<dbReference type="CDD" id="cd03255">
    <property type="entry name" value="ABC_MJ0796_LolCDE_FtsE"/>
    <property type="match status" value="1"/>
</dbReference>
<dbReference type="PANTHER" id="PTHR42798">
    <property type="entry name" value="LIPOPROTEIN-RELEASING SYSTEM ATP-BINDING PROTEIN LOLD"/>
    <property type="match status" value="1"/>
</dbReference>
<sequence>MKILLRIENVTKKYSGASEITLHPTSFHVAKGTVNVILGKSGSGKTTLLNIMSGMDEPSNGNVYYLSNNLYQLTDKDVSFLRGKDFGYIFQSFQLIDELTIFDNICLPLHFTKQPIIKEEVKKLASELGIQHKLSVFPQSLSGGEQQRVAIARAMINKPKIIFADEPTANLDRTNSSQVVKLLFQLCKHHGVTLILVTHEENLISNPDYLYYMEEGNLNLRSG</sequence>
<dbReference type="AlphaFoldDB" id="A0A9J6RCI7"/>
<keyword evidence="3" id="KW-0547">Nucleotide-binding</keyword>
<protein>
    <submittedName>
        <fullName evidence="6">ABC transporter ATP-binding protein</fullName>
    </submittedName>
</protein>
<keyword evidence="2" id="KW-0813">Transport</keyword>
<comment type="similarity">
    <text evidence="1">Belongs to the ABC transporter superfamily.</text>
</comment>
<dbReference type="InterPro" id="IPR017871">
    <property type="entry name" value="ABC_transporter-like_CS"/>
</dbReference>
<evidence type="ECO:0000256" key="1">
    <source>
        <dbReference type="ARBA" id="ARBA00005417"/>
    </source>
</evidence>
<dbReference type="EMBL" id="JAPRAT010000012">
    <property type="protein sequence ID" value="MCZ0703067.1"/>
    <property type="molecule type" value="Genomic_DNA"/>
</dbReference>
<dbReference type="Pfam" id="PF00005">
    <property type="entry name" value="ABC_tran"/>
    <property type="match status" value="1"/>
</dbReference>
<comment type="caution">
    <text evidence="6">The sequence shown here is derived from an EMBL/GenBank/DDBJ whole genome shotgun (WGS) entry which is preliminary data.</text>
</comment>
<evidence type="ECO:0000313" key="6">
    <source>
        <dbReference type="EMBL" id="MCZ0703067.1"/>
    </source>
</evidence>
<dbReference type="InterPro" id="IPR017911">
    <property type="entry name" value="MacB-like_ATP-bd"/>
</dbReference>
<dbReference type="GO" id="GO:0016887">
    <property type="term" value="F:ATP hydrolysis activity"/>
    <property type="evidence" value="ECO:0007669"/>
    <property type="project" value="InterPro"/>
</dbReference>
<dbReference type="SUPFAM" id="SSF52540">
    <property type="entry name" value="P-loop containing nucleoside triphosphate hydrolases"/>
    <property type="match status" value="1"/>
</dbReference>
<keyword evidence="7" id="KW-1185">Reference proteome</keyword>
<dbReference type="GO" id="GO:0005524">
    <property type="term" value="F:ATP binding"/>
    <property type="evidence" value="ECO:0007669"/>
    <property type="project" value="UniProtKB-KW"/>
</dbReference>
<reference evidence="6" key="1">
    <citation type="submission" date="2022-11" db="EMBL/GenBank/DDBJ databases">
        <title>WGS of Natronobacillus azotifigens 24KS-1, an anaerobic diazotrophic haloalkaliphile from soda-rich habitats.</title>
        <authorList>
            <person name="Sorokin D.Y."/>
            <person name="Merkel A.Y."/>
        </authorList>
    </citation>
    <scope>NUCLEOTIDE SEQUENCE</scope>
    <source>
        <strain evidence="6">24KS-1</strain>
    </source>
</reference>
<gene>
    <name evidence="6" type="ORF">OWO01_07565</name>
</gene>
<name>A0A9J6RCI7_9BACI</name>
<proteinExistence type="inferred from homology"/>
<evidence type="ECO:0000259" key="5">
    <source>
        <dbReference type="PROSITE" id="PS50893"/>
    </source>
</evidence>
<dbReference type="Gene3D" id="3.40.50.300">
    <property type="entry name" value="P-loop containing nucleotide triphosphate hydrolases"/>
    <property type="match status" value="1"/>
</dbReference>
<organism evidence="6 7">
    <name type="scientific">Natronobacillus azotifigens</name>
    <dbReference type="NCBI Taxonomy" id="472978"/>
    <lineage>
        <taxon>Bacteria</taxon>
        <taxon>Bacillati</taxon>
        <taxon>Bacillota</taxon>
        <taxon>Bacilli</taxon>
        <taxon>Bacillales</taxon>
        <taxon>Bacillaceae</taxon>
        <taxon>Natronobacillus</taxon>
    </lineage>
</organism>